<protein>
    <submittedName>
        <fullName evidence="1">Uncharacterized protein</fullName>
    </submittedName>
</protein>
<evidence type="ECO:0000313" key="1">
    <source>
        <dbReference type="EMBL" id="AGH28543.1"/>
    </source>
</evidence>
<keyword evidence="1" id="KW-0150">Chloroplast</keyword>
<dbReference type="RefSeq" id="YP_009029003.1">
    <property type="nucleotide sequence ID" value="NC_024082.1"/>
</dbReference>
<gene>
    <name evidence="1" type="primary">orf153</name>
</gene>
<keyword evidence="1" id="KW-0934">Plastid</keyword>
<name>A0A023HBN4_9STRA</name>
<dbReference type="EMBL" id="KC509522">
    <property type="protein sequence ID" value="AGH28543.1"/>
    <property type="molecule type" value="Genomic_DNA"/>
</dbReference>
<organism evidence="1">
    <name type="scientific">Cylindrotheca closterium</name>
    <dbReference type="NCBI Taxonomy" id="2856"/>
    <lineage>
        <taxon>Eukaryota</taxon>
        <taxon>Sar</taxon>
        <taxon>Stramenopiles</taxon>
        <taxon>Ochrophyta</taxon>
        <taxon>Bacillariophyta</taxon>
        <taxon>Bacillariophyceae</taxon>
        <taxon>Bacillariophycidae</taxon>
        <taxon>Bacillariales</taxon>
        <taxon>Bacillariaceae</taxon>
        <taxon>Cylindrotheca</taxon>
    </lineage>
</organism>
<reference evidence="1" key="1">
    <citation type="journal article" date="2014" name="Genome Biol. Evol.">
        <title>Serial gene losses and foreign DNA underlie size and sequence variation in the plastid genomes of diatoms.</title>
        <authorList>
            <person name="Ruck E.C."/>
            <person name="Nakov T."/>
            <person name="Jansen R.K."/>
            <person name="Theriot E.C."/>
            <person name="Alverson A.J."/>
        </authorList>
    </citation>
    <scope>NUCLEOTIDE SEQUENCE</scope>
    <source>
        <strain evidence="1">Ccmp1855</strain>
    </source>
</reference>
<dbReference type="AlphaFoldDB" id="A0A023HBN4"/>
<accession>A0A023HBN4</accession>
<proteinExistence type="predicted"/>
<sequence>MNKGYHKKRHHQLLKYSENLRKQGKFIEKESPESDWELLTYSAMVYSQLNWDIKDQYLEIFKKFLLNRITSARFCELLQEKRELNNKLADKLQYDIIHEKATNFTDFLGDVSISYEVCDRNPASCRSPGDISESELRNEIEEVYLKIQKLLEE</sequence>
<geneLocation type="chloroplast" evidence="1"/>
<dbReference type="GeneID" id="19740147"/>